<dbReference type="Gene3D" id="1.10.510.10">
    <property type="entry name" value="Transferase(Phosphotransferase) domain 1"/>
    <property type="match status" value="1"/>
</dbReference>
<dbReference type="Pfam" id="PF07714">
    <property type="entry name" value="PK_Tyr_Ser-Thr"/>
    <property type="match status" value="1"/>
</dbReference>
<sequence>MENRDPGVENDLTPFITRTTQDHVSGGAFGDVWKCNYIVDSGNSTFVAVKSFRFPEHYDLERINRKISREIGILKILRHDNIVPLLGTATGFGRMRKSRCLVTPWIPNGTLNAYLASNHNDLTGLDRSRMVKD</sequence>
<dbReference type="PANTHER" id="PTHR45807:SF7">
    <property type="entry name" value="TYROSINE-PROTEIN KINASE HOPSCOTCH"/>
    <property type="match status" value="1"/>
</dbReference>
<protein>
    <submittedName>
        <fullName evidence="2">Kinase-like domain-containing protein</fullName>
    </submittedName>
</protein>
<evidence type="ECO:0000313" key="2">
    <source>
        <dbReference type="EMBL" id="KAG1805439.1"/>
    </source>
</evidence>
<dbReference type="SUPFAM" id="SSF56112">
    <property type="entry name" value="Protein kinase-like (PK-like)"/>
    <property type="match status" value="1"/>
</dbReference>
<dbReference type="Proteomes" id="UP000807769">
    <property type="component" value="Unassembled WGS sequence"/>
</dbReference>
<reference evidence="2" key="1">
    <citation type="journal article" date="2020" name="New Phytol.">
        <title>Comparative genomics reveals dynamic genome evolution in host specialist ectomycorrhizal fungi.</title>
        <authorList>
            <person name="Lofgren L.A."/>
            <person name="Nguyen N.H."/>
            <person name="Vilgalys R."/>
            <person name="Ruytinx J."/>
            <person name="Liao H.L."/>
            <person name="Branco S."/>
            <person name="Kuo A."/>
            <person name="LaButti K."/>
            <person name="Lipzen A."/>
            <person name="Andreopoulos W."/>
            <person name="Pangilinan J."/>
            <person name="Riley R."/>
            <person name="Hundley H."/>
            <person name="Na H."/>
            <person name="Barry K."/>
            <person name="Grigoriev I.V."/>
            <person name="Stajich J.E."/>
            <person name="Kennedy P.G."/>
        </authorList>
    </citation>
    <scope>NUCLEOTIDE SEQUENCE</scope>
    <source>
        <strain evidence="2">MN1</strain>
    </source>
</reference>
<dbReference type="InterPro" id="IPR011009">
    <property type="entry name" value="Kinase-like_dom_sf"/>
</dbReference>
<dbReference type="PANTHER" id="PTHR45807">
    <property type="entry name" value="TYROSINE-PROTEIN KINASE HOPSCOTCH"/>
    <property type="match status" value="1"/>
</dbReference>
<feature type="domain" description="Protein kinase" evidence="1">
    <location>
        <begin position="18"/>
        <end position="133"/>
    </location>
</feature>
<gene>
    <name evidence="2" type="ORF">BJ212DRAFT_866122</name>
</gene>
<name>A0A9P7DX62_9AGAM</name>
<dbReference type="InterPro" id="IPR051286">
    <property type="entry name" value="JAK"/>
</dbReference>
<dbReference type="RefSeq" id="XP_041187222.1">
    <property type="nucleotide sequence ID" value="XM_041344229.1"/>
</dbReference>
<dbReference type="OrthoDB" id="2683818at2759"/>
<dbReference type="GeneID" id="64638245"/>
<dbReference type="InterPro" id="IPR001245">
    <property type="entry name" value="Ser-Thr/Tyr_kinase_cat_dom"/>
</dbReference>
<dbReference type="AlphaFoldDB" id="A0A9P7DX62"/>
<keyword evidence="2" id="KW-0808">Transferase</keyword>
<accession>A0A9P7DX62</accession>
<keyword evidence="2" id="KW-0418">Kinase</keyword>
<dbReference type="GO" id="GO:0005524">
    <property type="term" value="F:ATP binding"/>
    <property type="evidence" value="ECO:0007669"/>
    <property type="project" value="InterPro"/>
</dbReference>
<evidence type="ECO:0000259" key="1">
    <source>
        <dbReference type="PROSITE" id="PS50011"/>
    </source>
</evidence>
<proteinExistence type="predicted"/>
<keyword evidence="3" id="KW-1185">Reference proteome</keyword>
<dbReference type="EMBL" id="JABBWG010000053">
    <property type="protein sequence ID" value="KAG1805439.1"/>
    <property type="molecule type" value="Genomic_DNA"/>
</dbReference>
<organism evidence="2 3">
    <name type="scientific">Suillus subaureus</name>
    <dbReference type="NCBI Taxonomy" id="48587"/>
    <lineage>
        <taxon>Eukaryota</taxon>
        <taxon>Fungi</taxon>
        <taxon>Dikarya</taxon>
        <taxon>Basidiomycota</taxon>
        <taxon>Agaricomycotina</taxon>
        <taxon>Agaricomycetes</taxon>
        <taxon>Agaricomycetidae</taxon>
        <taxon>Boletales</taxon>
        <taxon>Suillineae</taxon>
        <taxon>Suillaceae</taxon>
        <taxon>Suillus</taxon>
    </lineage>
</organism>
<dbReference type="GO" id="GO:0004672">
    <property type="term" value="F:protein kinase activity"/>
    <property type="evidence" value="ECO:0007669"/>
    <property type="project" value="InterPro"/>
</dbReference>
<comment type="caution">
    <text evidence="2">The sequence shown here is derived from an EMBL/GenBank/DDBJ whole genome shotgun (WGS) entry which is preliminary data.</text>
</comment>
<dbReference type="InterPro" id="IPR000719">
    <property type="entry name" value="Prot_kinase_dom"/>
</dbReference>
<dbReference type="PROSITE" id="PS50011">
    <property type="entry name" value="PROTEIN_KINASE_DOM"/>
    <property type="match status" value="1"/>
</dbReference>
<evidence type="ECO:0000313" key="3">
    <source>
        <dbReference type="Proteomes" id="UP000807769"/>
    </source>
</evidence>